<protein>
    <submittedName>
        <fullName evidence="9">SAM-dependent methyltransferase</fullName>
    </submittedName>
</protein>
<keyword evidence="3 9" id="KW-0489">Methyltransferase</keyword>
<name>A5ILD8_THEP1</name>
<evidence type="ECO:0000313" key="9">
    <source>
        <dbReference type="EMBL" id="ABQ47011.1"/>
    </source>
</evidence>
<keyword evidence="5" id="KW-0949">S-adenosyl-L-methionine</keyword>
<comment type="subcellular location">
    <subcellularLocation>
        <location evidence="1">Cytoplasm</location>
    </subcellularLocation>
</comment>
<accession>A5ILD8</accession>
<dbReference type="SUPFAM" id="SSF53335">
    <property type="entry name" value="S-adenosyl-L-methionine-dependent methyltransferases"/>
    <property type="match status" value="1"/>
</dbReference>
<reference evidence="10" key="1">
    <citation type="submission" date="2007-05" db="EMBL/GenBank/DDBJ databases">
        <title>Complete sequence of Thermotoga petrophila RKU-1.</title>
        <authorList>
            <consortium name="US DOE Joint Genome Institute"/>
            <person name="Copeland A."/>
            <person name="Lucas S."/>
            <person name="Lapidus A."/>
            <person name="Barry K."/>
            <person name="Glavina del Rio T."/>
            <person name="Dalin E."/>
            <person name="Tice H."/>
            <person name="Pitluck S."/>
            <person name="Sims D."/>
            <person name="Brettin T."/>
            <person name="Bruce D."/>
            <person name="Detter J.C."/>
            <person name="Han C."/>
            <person name="Tapia R."/>
            <person name="Schmutz J."/>
            <person name="Larimer F."/>
            <person name="Land M."/>
            <person name="Hauser L."/>
            <person name="Kyrpides N."/>
            <person name="Mikhailova N."/>
            <person name="Nelson K."/>
            <person name="Gogarten J.P."/>
            <person name="Noll K."/>
            <person name="Richardson P."/>
        </authorList>
    </citation>
    <scope>NUCLEOTIDE SEQUENCE [LARGE SCALE GENOMIC DNA]</scope>
    <source>
        <strain evidence="10">ATCC BAA-488 / DSM 13995 / JCM 10881 / RKU-1</strain>
    </source>
</reference>
<dbReference type="InterPro" id="IPR029063">
    <property type="entry name" value="SAM-dependent_MTases_sf"/>
</dbReference>
<dbReference type="AlphaFoldDB" id="A5ILD8"/>
<proteinExistence type="inferred from homology"/>
<dbReference type="eggNOG" id="COG1092">
    <property type="taxonomic scope" value="Bacteria"/>
</dbReference>
<dbReference type="Gene3D" id="3.40.50.150">
    <property type="entry name" value="Vaccinia Virus protein VP39"/>
    <property type="match status" value="1"/>
</dbReference>
<evidence type="ECO:0000259" key="8">
    <source>
        <dbReference type="Pfam" id="PF17785"/>
    </source>
</evidence>
<evidence type="ECO:0000256" key="2">
    <source>
        <dbReference type="ARBA" id="ARBA00022490"/>
    </source>
</evidence>
<dbReference type="Gene3D" id="3.30.750.80">
    <property type="entry name" value="RNA methyltransferase domain (HRMD) like"/>
    <property type="match status" value="1"/>
</dbReference>
<dbReference type="CDD" id="cd21153">
    <property type="entry name" value="PUA_RlmI"/>
    <property type="match status" value="1"/>
</dbReference>
<dbReference type="GO" id="GO:0008168">
    <property type="term" value="F:methyltransferase activity"/>
    <property type="evidence" value="ECO:0007669"/>
    <property type="project" value="UniProtKB-KW"/>
</dbReference>
<dbReference type="SUPFAM" id="SSF88697">
    <property type="entry name" value="PUA domain-like"/>
    <property type="match status" value="1"/>
</dbReference>
<evidence type="ECO:0000256" key="6">
    <source>
        <dbReference type="ARBA" id="ARBA00038091"/>
    </source>
</evidence>
<evidence type="ECO:0000313" key="10">
    <source>
        <dbReference type="Proteomes" id="UP000006558"/>
    </source>
</evidence>
<dbReference type="InterPro" id="IPR015947">
    <property type="entry name" value="PUA-like_sf"/>
</dbReference>
<dbReference type="PANTHER" id="PTHR42873">
    <property type="entry name" value="RIBOSOMAL RNA LARGE SUBUNIT METHYLTRANSFERASE"/>
    <property type="match status" value="1"/>
</dbReference>
<dbReference type="InterPro" id="IPR036974">
    <property type="entry name" value="PUA_sf"/>
</dbReference>
<dbReference type="Proteomes" id="UP000006558">
    <property type="component" value="Chromosome"/>
</dbReference>
<organism evidence="9 10">
    <name type="scientific">Thermotoga petrophila (strain ATCC BAA-488 / DSM 13995 / JCM 10881 / RKU-1)</name>
    <dbReference type="NCBI Taxonomy" id="390874"/>
    <lineage>
        <taxon>Bacteria</taxon>
        <taxon>Thermotogati</taxon>
        <taxon>Thermotogota</taxon>
        <taxon>Thermotogae</taxon>
        <taxon>Thermotogales</taxon>
        <taxon>Thermotogaceae</taxon>
        <taxon>Thermotoga</taxon>
    </lineage>
</organism>
<dbReference type="GO" id="GO:0032259">
    <property type="term" value="P:methylation"/>
    <property type="evidence" value="ECO:0007669"/>
    <property type="project" value="UniProtKB-KW"/>
</dbReference>
<dbReference type="STRING" id="390874.Tpet_0993"/>
<dbReference type="KEGG" id="tpt:Tpet_0993"/>
<evidence type="ECO:0000259" key="7">
    <source>
        <dbReference type="Pfam" id="PF10672"/>
    </source>
</evidence>
<dbReference type="PROSITE" id="PS50890">
    <property type="entry name" value="PUA"/>
    <property type="match status" value="1"/>
</dbReference>
<reference evidence="9 10" key="2">
    <citation type="journal article" date="2009" name="Proc. Natl. Acad. Sci. U.S.A.">
        <title>On the chimeric nature, thermophilic origin, and phylogenetic placement of the Thermotogales.</title>
        <authorList>
            <person name="Zhaxybayeva O."/>
            <person name="Swithers K.S."/>
            <person name="Lapierre P."/>
            <person name="Fournier G.P."/>
            <person name="Bickhart D.M."/>
            <person name="DeBoy R.T."/>
            <person name="Nelson K.E."/>
            <person name="Nesbo C.L."/>
            <person name="Doolittle W.F."/>
            <person name="Gogarten J.P."/>
            <person name="Noll K.M."/>
        </authorList>
    </citation>
    <scope>NUCLEOTIDE SEQUENCE [LARGE SCALE GENOMIC DNA]</scope>
    <source>
        <strain evidence="10">ATCC BAA-488 / DSM 13995 / JCM 10881 / RKU-1</strain>
    </source>
</reference>
<evidence type="ECO:0000256" key="3">
    <source>
        <dbReference type="ARBA" id="ARBA00022603"/>
    </source>
</evidence>
<gene>
    <name evidence="9" type="ordered locus">Tpet_0993</name>
</gene>
<dbReference type="CDD" id="cd11572">
    <property type="entry name" value="RlmI_M_like"/>
    <property type="match status" value="1"/>
</dbReference>
<dbReference type="PANTHER" id="PTHR42873:SF1">
    <property type="entry name" value="S-ADENOSYLMETHIONINE-DEPENDENT METHYLTRANSFERASE DOMAIN-CONTAINING PROTEIN"/>
    <property type="match status" value="1"/>
</dbReference>
<dbReference type="Gene3D" id="2.30.130.10">
    <property type="entry name" value="PUA domain"/>
    <property type="match status" value="1"/>
</dbReference>
<feature type="domain" description="S-adenosylmethionine-dependent methyltransferase" evidence="7">
    <location>
        <begin position="166"/>
        <end position="371"/>
    </location>
</feature>
<evidence type="ECO:0000256" key="1">
    <source>
        <dbReference type="ARBA" id="ARBA00004496"/>
    </source>
</evidence>
<dbReference type="GO" id="GO:0005737">
    <property type="term" value="C:cytoplasm"/>
    <property type="evidence" value="ECO:0007669"/>
    <property type="project" value="UniProtKB-SubCell"/>
</dbReference>
<comment type="similarity">
    <text evidence="6">Belongs to the methyltransferase superfamily. RlmI family.</text>
</comment>
<evidence type="ECO:0000256" key="5">
    <source>
        <dbReference type="ARBA" id="ARBA00022691"/>
    </source>
</evidence>
<sequence>MAKVFLKSINRRISGGHLWIFYNEILKVEGEYENGSVVDVFRPDGSFFGKGYINDNSKIRVRILAWNNEVIDRNFIKNRIESALKRKKKLVKETTAFRVVHSEGDFLPGLIVDLFGDYLVFQITTLGMEKMKDWILDSLIEIFKPKGIYEKSEGTFREKEGLENRSGWIYGEGPELIEFEMNGFKFLADTRGQKTGFFLDQRENAKMVMDLAEEKVCLDAFSYTGNFAVHLLKGGAKHVTLVDYSERALEVARETLKLNGFDSSRYDLLPGNAFDILKSFDREGQKYDLVVLDPPSFAKSSSNLESAKRGYKEINLRAMRILKKPGVLVTSSCTQIVSEELFREILFDASFDTKTSLTVLRRGGQPPDHPVLMNVPETQYLKFYILQVDKR</sequence>
<dbReference type="HOGENOM" id="CLU_014042_0_0_0"/>
<dbReference type="CDD" id="cd02440">
    <property type="entry name" value="AdoMet_MTases"/>
    <property type="match status" value="1"/>
</dbReference>
<dbReference type="GO" id="GO:0003723">
    <property type="term" value="F:RNA binding"/>
    <property type="evidence" value="ECO:0007669"/>
    <property type="project" value="InterPro"/>
</dbReference>
<dbReference type="Pfam" id="PF17785">
    <property type="entry name" value="PUA_3"/>
    <property type="match status" value="1"/>
</dbReference>
<keyword evidence="2" id="KW-0963">Cytoplasm</keyword>
<dbReference type="Pfam" id="PF10672">
    <property type="entry name" value="Methyltrans_SAM"/>
    <property type="match status" value="1"/>
</dbReference>
<dbReference type="RefSeq" id="WP_011943548.1">
    <property type="nucleotide sequence ID" value="NC_009486.1"/>
</dbReference>
<dbReference type="InterPro" id="IPR041532">
    <property type="entry name" value="RlmI-like_PUA"/>
</dbReference>
<feature type="domain" description="RlmI-like PUA" evidence="8">
    <location>
        <begin position="10"/>
        <end position="66"/>
    </location>
</feature>
<keyword evidence="4 9" id="KW-0808">Transferase</keyword>
<evidence type="ECO:0000256" key="4">
    <source>
        <dbReference type="ARBA" id="ARBA00022679"/>
    </source>
</evidence>
<dbReference type="EMBL" id="CP000702">
    <property type="protein sequence ID" value="ABQ47011.1"/>
    <property type="molecule type" value="Genomic_DNA"/>
</dbReference>
<dbReference type="InterPro" id="IPR019614">
    <property type="entry name" value="SAM-dep_methyl-trfase"/>
</dbReference>